<comment type="caution">
    <text evidence="16">The sequence shown here is derived from an EMBL/GenBank/DDBJ whole genome shotgun (WGS) entry which is preliminary data.</text>
</comment>
<dbReference type="InterPro" id="IPR036565">
    <property type="entry name" value="Mur-like_cat_sf"/>
</dbReference>
<evidence type="ECO:0000256" key="7">
    <source>
        <dbReference type="ARBA" id="ARBA00022036"/>
    </source>
</evidence>
<evidence type="ECO:0000313" key="16">
    <source>
        <dbReference type="EMBL" id="RID87769.1"/>
    </source>
</evidence>
<dbReference type="Pfam" id="PF02875">
    <property type="entry name" value="Mur_ligase_C"/>
    <property type="match status" value="1"/>
</dbReference>
<dbReference type="SUPFAM" id="SSF53623">
    <property type="entry name" value="MurD-like peptide ligases, catalytic domain"/>
    <property type="match status" value="1"/>
</dbReference>
<comment type="function">
    <text evidence="1">Catalyzes the ATP-dependent polymerization of arginine and aspartate to multi-L-arginyl-poly-L-aspartic acid (cyanophycin; a water-insoluble reserve polymer).</text>
</comment>
<dbReference type="InterPro" id="IPR011810">
    <property type="entry name" value="Cya_phycin_syn"/>
</dbReference>
<dbReference type="Pfam" id="PF08245">
    <property type="entry name" value="Mur_ligase_M"/>
    <property type="match status" value="1"/>
</dbReference>
<proteinExistence type="inferred from homology"/>
<dbReference type="PROSITE" id="PS01011">
    <property type="entry name" value="FOLYLPOLYGLU_SYNT_1"/>
    <property type="match status" value="1"/>
</dbReference>
<dbReference type="Gene3D" id="3.30.470.20">
    <property type="entry name" value="ATP-grasp fold, B domain"/>
    <property type="match status" value="1"/>
</dbReference>
<evidence type="ECO:0000256" key="13">
    <source>
        <dbReference type="ARBA" id="ARBA00048425"/>
    </source>
</evidence>
<keyword evidence="10 14" id="KW-0067">ATP-binding</keyword>
<dbReference type="OrthoDB" id="9803907at2"/>
<dbReference type="Gene3D" id="3.90.190.20">
    <property type="entry name" value="Mur ligase, C-terminal domain"/>
    <property type="match status" value="1"/>
</dbReference>
<dbReference type="GO" id="GO:0005524">
    <property type="term" value="F:ATP binding"/>
    <property type="evidence" value="ECO:0007669"/>
    <property type="project" value="UniProtKB-UniRule"/>
</dbReference>
<reference evidence="16 17" key="1">
    <citation type="submission" date="2018-08" db="EMBL/GenBank/DDBJ databases">
        <title>Bacillus jemisoniae sp. nov., Bacillus chryseoplanitiae sp. nov., Bacillus resnikiae sp. nov., and Bacillus frankliniae sp. nov., isolated from Viking spacecraft and associated surfaces.</title>
        <authorList>
            <person name="Seuylemezian A."/>
            <person name="Vaishampayan P."/>
        </authorList>
    </citation>
    <scope>NUCLEOTIDE SEQUENCE [LARGE SCALE GENOMIC DNA]</scope>
    <source>
        <strain evidence="16 17">JJ-247</strain>
    </source>
</reference>
<dbReference type="Gene3D" id="3.30.1490.20">
    <property type="entry name" value="ATP-grasp fold, A domain"/>
    <property type="match status" value="1"/>
</dbReference>
<dbReference type="AlphaFoldDB" id="A0A398BC70"/>
<organism evidence="16 17">
    <name type="scientific">Mesobacillus zeae</name>
    <dbReference type="NCBI Taxonomy" id="1917180"/>
    <lineage>
        <taxon>Bacteria</taxon>
        <taxon>Bacillati</taxon>
        <taxon>Bacillota</taxon>
        <taxon>Bacilli</taxon>
        <taxon>Bacillales</taxon>
        <taxon>Bacillaceae</taxon>
        <taxon>Mesobacillus</taxon>
    </lineage>
</organism>
<dbReference type="NCBIfam" id="TIGR02068">
    <property type="entry name" value="cya_phycin_syn"/>
    <property type="match status" value="1"/>
</dbReference>
<evidence type="ECO:0000256" key="8">
    <source>
        <dbReference type="ARBA" id="ARBA00022598"/>
    </source>
</evidence>
<comment type="subunit">
    <text evidence="4">Homodimer.</text>
</comment>
<dbReference type="PANTHER" id="PTHR23135:SF18">
    <property type="entry name" value="CYANOPHYCIN SYNTHETASE"/>
    <property type="match status" value="1"/>
</dbReference>
<keyword evidence="9 14" id="KW-0547">Nucleotide-binding</keyword>
<dbReference type="GO" id="GO:0071160">
    <property type="term" value="F:cyanophycin synthetase activity (L-aspartate-adding)"/>
    <property type="evidence" value="ECO:0007669"/>
    <property type="project" value="UniProtKB-EC"/>
</dbReference>
<evidence type="ECO:0000256" key="5">
    <source>
        <dbReference type="ARBA" id="ARBA00012968"/>
    </source>
</evidence>
<comment type="pathway">
    <text evidence="2">Cell wall biogenesis; peptidoglycan biosynthesis.</text>
</comment>
<evidence type="ECO:0000256" key="1">
    <source>
        <dbReference type="ARBA" id="ARBA00003184"/>
    </source>
</evidence>
<dbReference type="InterPro" id="IPR013221">
    <property type="entry name" value="Mur_ligase_cen"/>
</dbReference>
<evidence type="ECO:0000313" key="17">
    <source>
        <dbReference type="Proteomes" id="UP000265816"/>
    </source>
</evidence>
<evidence type="ECO:0000256" key="12">
    <source>
        <dbReference type="ARBA" id="ARBA00048094"/>
    </source>
</evidence>
<evidence type="ECO:0000256" key="6">
    <source>
        <dbReference type="ARBA" id="ARBA00013005"/>
    </source>
</evidence>
<feature type="domain" description="ATP-grasp" evidence="15">
    <location>
        <begin position="221"/>
        <end position="474"/>
    </location>
</feature>
<dbReference type="PROSITE" id="PS50975">
    <property type="entry name" value="ATP_GRASP"/>
    <property type="match status" value="1"/>
</dbReference>
<name>A0A398BC70_9BACI</name>
<gene>
    <name evidence="16" type="primary">cphA</name>
    <name evidence="16" type="ORF">D1970_02685</name>
</gene>
<dbReference type="GO" id="GO:0071161">
    <property type="term" value="F:cyanophycin synthetase activity (L-arginine-adding)"/>
    <property type="evidence" value="ECO:0007669"/>
    <property type="project" value="UniProtKB-EC"/>
</dbReference>
<sequence length="874" mass="95687">MKINRVRYLRGPNYFNYRPMIWIELDLEELEFQPSSKIPGFADKLLEILPGLAKHTCSRGYEGGFAERLREGTWMGHILEHMAIELQIMAGIDVKHGKTITGGEKGIYYVTYEYKEQKSGFLAFELAMDIAGKILKSGKAAPDISGSVATLGTAYYENKLGPSTEAIYEAALAMKIPAERVRKDSLLRLGTGSKQKWVQATITSETPFLAVENSCDKQATKDILQSCGLPVPKGEAVTELSGIFKASKSIGYPLVVKPLSGRQGQGVITNIMNRDELFNVVNCLDKHVKDYIVEKYYEGNDYRLLVVGKKLAAASMRIPPFIIGNGQDSIRKLIAIENTNPLRGEGHEKPMTKIPLNYTVSCFLEKFDLSLDSIPEKGQVVQVVGNANLSTGGQAIDVTEEVHPEVAEIAVNAAMAVGLDVAGIDFISKDISKPFDPANSVIIEVNAAPGIRMHHYPSKGKSRNAGKAIVEHLFNSRGEAAIPVIAVTGTNGKTTTTRLIKHLLEGPGKTIGMTNSDGVYIGNRCIDEGDCSGPISARKVLANPAVDLAVLETARGGMLREGLAFRHCDAAVVTNVDEDHLGLDGIDTFGQLVKLKRLITEVVIDEGHSILNADDPEVAKMAEYTKGQVIFTSLNEKNEHIQQSITNGNPAWFLNDDGWIIHAEIGGELVRFLPAAEIPVTIEGSARHNIANLLQALAAAKSQGAELEILKEKSLTFIPDFRYSKGRFNILEIKGRNVIVDYAHNIAGLQAVFGTVAALKKNRLLTVLSAPGDRLDSDIMEMGKISASQTDLFVIKEDSDLRGRKPLEAAFLLEKAALHYIQREKIHIVPEELEAFRKAWELSVPGDTLLLLYEEFTKVKEFIAATDSKTSIDR</sequence>
<dbReference type="Pfam" id="PF08443">
    <property type="entry name" value="RimK"/>
    <property type="match status" value="2"/>
</dbReference>
<dbReference type="PANTHER" id="PTHR23135">
    <property type="entry name" value="MUR LIGASE FAMILY MEMBER"/>
    <property type="match status" value="1"/>
</dbReference>
<accession>A0A398BC70</accession>
<dbReference type="SUPFAM" id="SSF56059">
    <property type="entry name" value="Glutathione synthetase ATP-binding domain-like"/>
    <property type="match status" value="1"/>
</dbReference>
<comment type="similarity">
    <text evidence="3">In the C-terminal section; belongs to the MurCDEF family.</text>
</comment>
<dbReference type="Proteomes" id="UP000265816">
    <property type="component" value="Unassembled WGS sequence"/>
</dbReference>
<evidence type="ECO:0000259" key="15">
    <source>
        <dbReference type="PROSITE" id="PS50975"/>
    </source>
</evidence>
<dbReference type="InterPro" id="IPR013651">
    <property type="entry name" value="ATP-grasp_RimK-type"/>
</dbReference>
<evidence type="ECO:0000256" key="4">
    <source>
        <dbReference type="ARBA" id="ARBA00011738"/>
    </source>
</evidence>
<dbReference type="InterPro" id="IPR011761">
    <property type="entry name" value="ATP-grasp"/>
</dbReference>
<dbReference type="EC" id="6.3.2.30" evidence="5"/>
<dbReference type="InterPro" id="IPR018109">
    <property type="entry name" value="Folylpolyglutamate_synth_CS"/>
</dbReference>
<comment type="catalytic activity">
    <reaction evidence="13">
        <text>[L-4-(L-arginin-2-N-yl)aspartate](n) + L-aspartate + ATP = [L-4-(L-arginin-2-N-yl)aspartate](n)-L-aspartate + ADP + phosphate + H(+)</text>
        <dbReference type="Rhea" id="RHEA:13277"/>
        <dbReference type="Rhea" id="RHEA-COMP:13728"/>
        <dbReference type="Rhea" id="RHEA-COMP:13733"/>
        <dbReference type="ChEBI" id="CHEBI:15378"/>
        <dbReference type="ChEBI" id="CHEBI:29991"/>
        <dbReference type="ChEBI" id="CHEBI:30616"/>
        <dbReference type="ChEBI" id="CHEBI:43474"/>
        <dbReference type="ChEBI" id="CHEBI:137986"/>
        <dbReference type="ChEBI" id="CHEBI:137990"/>
        <dbReference type="ChEBI" id="CHEBI:456216"/>
        <dbReference type="EC" id="6.3.2.29"/>
    </reaction>
</comment>
<evidence type="ECO:0000256" key="9">
    <source>
        <dbReference type="ARBA" id="ARBA00022741"/>
    </source>
</evidence>
<dbReference type="EMBL" id="QWVT01000008">
    <property type="protein sequence ID" value="RID87769.1"/>
    <property type="molecule type" value="Genomic_DNA"/>
</dbReference>
<dbReference type="SUPFAM" id="SSF53244">
    <property type="entry name" value="MurD-like peptide ligases, peptide-binding domain"/>
    <property type="match status" value="1"/>
</dbReference>
<protein>
    <recommendedName>
        <fullName evidence="7">Cyanophycin synthetase</fullName>
        <ecNumber evidence="6">6.3.2.29</ecNumber>
        <ecNumber evidence="5">6.3.2.30</ecNumber>
    </recommendedName>
    <alternativeName>
        <fullName evidence="11">Cyanophycin synthase</fullName>
    </alternativeName>
</protein>
<dbReference type="InterPro" id="IPR013815">
    <property type="entry name" value="ATP_grasp_subdomain_1"/>
</dbReference>
<dbReference type="Gene3D" id="3.40.1190.10">
    <property type="entry name" value="Mur-like, catalytic domain"/>
    <property type="match status" value="1"/>
</dbReference>
<dbReference type="NCBIfam" id="NF010623">
    <property type="entry name" value="PRK14016.1"/>
    <property type="match status" value="1"/>
</dbReference>
<comment type="catalytic activity">
    <reaction evidence="12">
        <text>[L-4-(L-arginin-2-N-yl)aspartate](n)-L-aspartate + L-arginine + ATP = [L-4-(L-arginin-2-N-yl)aspartate](n+1) + ADP + phosphate + H(+)</text>
        <dbReference type="Rhea" id="RHEA:23888"/>
        <dbReference type="Rhea" id="RHEA-COMP:13732"/>
        <dbReference type="Rhea" id="RHEA-COMP:13733"/>
        <dbReference type="ChEBI" id="CHEBI:15378"/>
        <dbReference type="ChEBI" id="CHEBI:30616"/>
        <dbReference type="ChEBI" id="CHEBI:32682"/>
        <dbReference type="ChEBI" id="CHEBI:43474"/>
        <dbReference type="ChEBI" id="CHEBI:137986"/>
        <dbReference type="ChEBI" id="CHEBI:137990"/>
        <dbReference type="ChEBI" id="CHEBI:456216"/>
        <dbReference type="EC" id="6.3.2.30"/>
    </reaction>
</comment>
<evidence type="ECO:0000256" key="11">
    <source>
        <dbReference type="ARBA" id="ARBA00031353"/>
    </source>
</evidence>
<evidence type="ECO:0000256" key="14">
    <source>
        <dbReference type="PROSITE-ProRule" id="PRU00409"/>
    </source>
</evidence>
<dbReference type="EC" id="6.3.2.29" evidence="6"/>
<keyword evidence="17" id="KW-1185">Reference proteome</keyword>
<dbReference type="GO" id="GO:0004326">
    <property type="term" value="F:tetrahydrofolylpolyglutamate synthase activity"/>
    <property type="evidence" value="ECO:0007669"/>
    <property type="project" value="InterPro"/>
</dbReference>
<dbReference type="InterPro" id="IPR044019">
    <property type="entry name" value="Cyanophycin_syn_N"/>
</dbReference>
<dbReference type="GO" id="GO:0046872">
    <property type="term" value="F:metal ion binding"/>
    <property type="evidence" value="ECO:0007669"/>
    <property type="project" value="InterPro"/>
</dbReference>
<dbReference type="InterPro" id="IPR004101">
    <property type="entry name" value="Mur_ligase_C"/>
</dbReference>
<evidence type="ECO:0000256" key="2">
    <source>
        <dbReference type="ARBA" id="ARBA00004752"/>
    </source>
</evidence>
<evidence type="ECO:0000256" key="3">
    <source>
        <dbReference type="ARBA" id="ARBA00009060"/>
    </source>
</evidence>
<dbReference type="RefSeq" id="WP_119111341.1">
    <property type="nucleotide sequence ID" value="NZ_CBCSEO010000001.1"/>
</dbReference>
<dbReference type="Pfam" id="PF18921">
    <property type="entry name" value="Cyanophycin_syn"/>
    <property type="match status" value="1"/>
</dbReference>
<keyword evidence="8 16" id="KW-0436">Ligase</keyword>
<evidence type="ECO:0000256" key="10">
    <source>
        <dbReference type="ARBA" id="ARBA00022840"/>
    </source>
</evidence>
<dbReference type="InterPro" id="IPR036615">
    <property type="entry name" value="Mur_ligase_C_dom_sf"/>
</dbReference>